<dbReference type="PANTHER" id="PTHR36926:SF1">
    <property type="entry name" value="COLICIN V PRODUCTION PROTEIN"/>
    <property type="match status" value="1"/>
</dbReference>
<feature type="transmembrane region" description="Helical" evidence="5">
    <location>
        <begin position="101"/>
        <end position="123"/>
    </location>
</feature>
<feature type="transmembrane region" description="Helical" evidence="5">
    <location>
        <begin position="31"/>
        <end position="52"/>
    </location>
</feature>
<dbReference type="InterPro" id="IPR052719">
    <property type="entry name" value="CvpA-like"/>
</dbReference>
<comment type="caution">
    <text evidence="6">The sequence shown here is derived from an EMBL/GenBank/DDBJ whole genome shotgun (WGS) entry which is preliminary data.</text>
</comment>
<dbReference type="InterPro" id="IPR003825">
    <property type="entry name" value="Colicin-V_CvpA"/>
</dbReference>
<dbReference type="Proteomes" id="UP001528672">
    <property type="component" value="Unassembled WGS sequence"/>
</dbReference>
<dbReference type="Pfam" id="PF02674">
    <property type="entry name" value="Colicin_V"/>
    <property type="match status" value="1"/>
</dbReference>
<feature type="transmembrane region" description="Helical" evidence="5">
    <location>
        <begin position="6"/>
        <end position="24"/>
    </location>
</feature>
<evidence type="ECO:0000256" key="4">
    <source>
        <dbReference type="ARBA" id="ARBA00023136"/>
    </source>
</evidence>
<evidence type="ECO:0000256" key="1">
    <source>
        <dbReference type="ARBA" id="ARBA00004141"/>
    </source>
</evidence>
<keyword evidence="4 5" id="KW-0472">Membrane</keyword>
<comment type="subcellular location">
    <subcellularLocation>
        <location evidence="1">Membrane</location>
        <topology evidence="1">Multi-pass membrane protein</topology>
    </subcellularLocation>
</comment>
<gene>
    <name evidence="6" type="ORF">PSQ39_19120</name>
</gene>
<sequence>MAVVDIALLLVLGASLVIGAWRGLVYEMVSLAGWVAAFWVAQWFALDAAAYLPLGGLDGPIRYAAGFLVVFIAAIFASALLAFLAQKLVAAIGMRPADRTLGALFGLVRGAVFLLAVAVVVQITPLHEGGWWQESKGAPVLAAVLDGLKPALPAQFGRYLP</sequence>
<keyword evidence="2 5" id="KW-0812">Transmembrane</keyword>
<evidence type="ECO:0000313" key="6">
    <source>
        <dbReference type="EMBL" id="MDD0816759.1"/>
    </source>
</evidence>
<dbReference type="RefSeq" id="WP_273928803.1">
    <property type="nucleotide sequence ID" value="NZ_JAQSIN010000007.1"/>
</dbReference>
<feature type="transmembrane region" description="Helical" evidence="5">
    <location>
        <begin position="64"/>
        <end position="89"/>
    </location>
</feature>
<evidence type="ECO:0000256" key="2">
    <source>
        <dbReference type="ARBA" id="ARBA00022692"/>
    </source>
</evidence>
<evidence type="ECO:0000256" key="5">
    <source>
        <dbReference type="SAM" id="Phobius"/>
    </source>
</evidence>
<keyword evidence="7" id="KW-1185">Reference proteome</keyword>
<protein>
    <submittedName>
        <fullName evidence="6">CvpA family protein</fullName>
    </submittedName>
</protein>
<accession>A0ABT5MJK6</accession>
<evidence type="ECO:0000313" key="7">
    <source>
        <dbReference type="Proteomes" id="UP001528672"/>
    </source>
</evidence>
<keyword evidence="3 5" id="KW-1133">Transmembrane helix</keyword>
<dbReference type="PANTHER" id="PTHR36926">
    <property type="entry name" value="COLICIN V PRODUCTION PROTEIN"/>
    <property type="match status" value="1"/>
</dbReference>
<dbReference type="EMBL" id="JAQSIO010000009">
    <property type="protein sequence ID" value="MDD0816759.1"/>
    <property type="molecule type" value="Genomic_DNA"/>
</dbReference>
<evidence type="ECO:0000256" key="3">
    <source>
        <dbReference type="ARBA" id="ARBA00022989"/>
    </source>
</evidence>
<proteinExistence type="predicted"/>
<name>A0ABT5MJK6_9BURK</name>
<organism evidence="6 7">
    <name type="scientific">Curvibacter microcysteis</name>
    <dbReference type="NCBI Taxonomy" id="3026419"/>
    <lineage>
        <taxon>Bacteria</taxon>
        <taxon>Pseudomonadati</taxon>
        <taxon>Pseudomonadota</taxon>
        <taxon>Betaproteobacteria</taxon>
        <taxon>Burkholderiales</taxon>
        <taxon>Comamonadaceae</taxon>
        <taxon>Curvibacter</taxon>
    </lineage>
</organism>
<reference evidence="6 7" key="1">
    <citation type="submission" date="2023-02" db="EMBL/GenBank/DDBJ databases">
        <title>Bacterial whole genome sequence for Curvibacter sp. HBC28.</title>
        <authorList>
            <person name="Le V."/>
            <person name="Ko S.-R."/>
            <person name="Ahn C.-Y."/>
            <person name="Oh H.-M."/>
        </authorList>
    </citation>
    <scope>NUCLEOTIDE SEQUENCE [LARGE SCALE GENOMIC DNA]</scope>
    <source>
        <strain evidence="6 7">HBC28</strain>
    </source>
</reference>